<comment type="caution">
    <text evidence="8">The sequence shown here is derived from an EMBL/GenBank/DDBJ whole genome shotgun (WGS) entry which is preliminary data.</text>
</comment>
<dbReference type="EMBL" id="RJJC01000003">
    <property type="protein sequence ID" value="RNJ22067.1"/>
    <property type="molecule type" value="Genomic_DNA"/>
</dbReference>
<dbReference type="InterPro" id="IPR015163">
    <property type="entry name" value="Cdc6_C"/>
</dbReference>
<keyword evidence="2 5" id="KW-0235">DNA replication</keyword>
<comment type="function">
    <text evidence="5">Involved in regulation of DNA replication.</text>
</comment>
<dbReference type="SMART" id="SM01074">
    <property type="entry name" value="Cdc6_C"/>
    <property type="match status" value="1"/>
</dbReference>
<feature type="domain" description="AAA+ ATPase" evidence="6">
    <location>
        <begin position="51"/>
        <end position="210"/>
    </location>
</feature>
<dbReference type="InterPro" id="IPR036388">
    <property type="entry name" value="WH-like_DNA-bd_sf"/>
</dbReference>
<evidence type="ECO:0000313" key="9">
    <source>
        <dbReference type="Proteomes" id="UP000270581"/>
    </source>
</evidence>
<evidence type="ECO:0000256" key="3">
    <source>
        <dbReference type="ARBA" id="ARBA00022741"/>
    </source>
</evidence>
<keyword evidence="3 5" id="KW-0547">Nucleotide-binding</keyword>
<evidence type="ECO:0000256" key="2">
    <source>
        <dbReference type="ARBA" id="ARBA00022705"/>
    </source>
</evidence>
<gene>
    <name evidence="8" type="ORF">Nmn1133_14095</name>
</gene>
<dbReference type="Proteomes" id="UP000270581">
    <property type="component" value="Unassembled WGS sequence"/>
</dbReference>
<dbReference type="GO" id="GO:0005524">
    <property type="term" value="F:ATP binding"/>
    <property type="evidence" value="ECO:0007669"/>
    <property type="project" value="UniProtKB-UniRule"/>
</dbReference>
<accession>A0AAJ4R693</accession>
<dbReference type="SUPFAM" id="SSF46785">
    <property type="entry name" value="Winged helix' DNA-binding domain"/>
    <property type="match status" value="1"/>
</dbReference>
<evidence type="ECO:0000259" key="7">
    <source>
        <dbReference type="SMART" id="SM01074"/>
    </source>
</evidence>
<dbReference type="Pfam" id="PF09079">
    <property type="entry name" value="WHD_Cdc6"/>
    <property type="match status" value="1"/>
</dbReference>
<evidence type="ECO:0000256" key="4">
    <source>
        <dbReference type="ARBA" id="ARBA00022840"/>
    </source>
</evidence>
<evidence type="ECO:0000256" key="1">
    <source>
        <dbReference type="ARBA" id="ARBA00006184"/>
    </source>
</evidence>
<name>A0AAJ4R693_9EURY</name>
<evidence type="ECO:0000313" key="8">
    <source>
        <dbReference type="EMBL" id="RNJ22067.1"/>
    </source>
</evidence>
<dbReference type="InterPro" id="IPR014277">
    <property type="entry name" value="Orc1/Cdc6_arc"/>
</dbReference>
<dbReference type="Gene3D" id="1.10.10.10">
    <property type="entry name" value="Winged helix-like DNA-binding domain superfamily/Winged helix DNA-binding domain"/>
    <property type="match status" value="1"/>
</dbReference>
<dbReference type="InterPro" id="IPR036390">
    <property type="entry name" value="WH_DNA-bd_sf"/>
</dbReference>
<comment type="caution">
    <text evidence="5">Lacks conserved residue(s) required for the propagation of feature annotation.</text>
</comment>
<protein>
    <recommendedName>
        <fullName evidence="5">ORC1-type DNA replication protein</fullName>
    </recommendedName>
</protein>
<evidence type="ECO:0000256" key="5">
    <source>
        <dbReference type="HAMAP-Rule" id="MF_01407"/>
    </source>
</evidence>
<dbReference type="AlphaFoldDB" id="A0AAJ4R693"/>
<feature type="binding site" evidence="5">
    <location>
        <position position="209"/>
    </location>
    <ligand>
        <name>ATP</name>
        <dbReference type="ChEBI" id="CHEBI:30616"/>
    </ligand>
</feature>
<dbReference type="Gene3D" id="3.40.50.300">
    <property type="entry name" value="P-loop containing nucleotide triphosphate hydrolases"/>
    <property type="match status" value="1"/>
</dbReference>
<dbReference type="CDD" id="cd00009">
    <property type="entry name" value="AAA"/>
    <property type="match status" value="1"/>
</dbReference>
<dbReference type="PANTHER" id="PTHR10763:SF22">
    <property type="entry name" value="ORC1-TYPE DNA REPLICATION PROTEIN"/>
    <property type="match status" value="1"/>
</dbReference>
<feature type="binding site" evidence="5">
    <location>
        <position position="221"/>
    </location>
    <ligand>
        <name>ATP</name>
        <dbReference type="ChEBI" id="CHEBI:30616"/>
    </ligand>
</feature>
<dbReference type="Gene3D" id="1.10.8.60">
    <property type="match status" value="1"/>
</dbReference>
<dbReference type="GO" id="GO:0016887">
    <property type="term" value="F:ATP hydrolysis activity"/>
    <property type="evidence" value="ECO:0007669"/>
    <property type="project" value="InterPro"/>
</dbReference>
<feature type="domain" description="Cdc6 C-terminal" evidence="7">
    <location>
        <begin position="330"/>
        <end position="410"/>
    </location>
</feature>
<keyword evidence="4 5" id="KW-0067">ATP-binding</keyword>
<dbReference type="SMART" id="SM00382">
    <property type="entry name" value="AAA"/>
    <property type="match status" value="1"/>
</dbReference>
<dbReference type="InterPro" id="IPR027417">
    <property type="entry name" value="P-loop_NTPase"/>
</dbReference>
<keyword evidence="9" id="KW-1185">Reference proteome</keyword>
<dbReference type="GO" id="GO:0006260">
    <property type="term" value="P:DNA replication"/>
    <property type="evidence" value="ECO:0007669"/>
    <property type="project" value="UniProtKB-UniRule"/>
</dbReference>
<dbReference type="PANTHER" id="PTHR10763">
    <property type="entry name" value="CELL DIVISION CONTROL PROTEIN 6-RELATED"/>
    <property type="match status" value="1"/>
</dbReference>
<dbReference type="SUPFAM" id="SSF52540">
    <property type="entry name" value="P-loop containing nucleoside triphosphate hydrolases"/>
    <property type="match status" value="1"/>
</dbReference>
<organism evidence="8 9">
    <name type="scientific">Halosegnis longus</name>
    <dbReference type="NCBI Taxonomy" id="2216012"/>
    <lineage>
        <taxon>Archaea</taxon>
        <taxon>Methanobacteriati</taxon>
        <taxon>Methanobacteriota</taxon>
        <taxon>Stenosarchaea group</taxon>
        <taxon>Halobacteria</taxon>
        <taxon>Halobacteriales</taxon>
        <taxon>Natronomonadaceae</taxon>
        <taxon>Halosegnis</taxon>
    </lineage>
</organism>
<reference evidence="8 9" key="1">
    <citation type="submission" date="2018-11" db="EMBL/GenBank/DDBJ databases">
        <title>Genome sequences of Natronomonas sp. CBA1133.</title>
        <authorList>
            <person name="Roh S.W."/>
            <person name="Cha I.-T."/>
        </authorList>
    </citation>
    <scope>NUCLEOTIDE SEQUENCE [LARGE SCALE GENOMIC DNA]</scope>
    <source>
        <strain evidence="8 9">CBA1133</strain>
    </source>
</reference>
<dbReference type="InterPro" id="IPR003593">
    <property type="entry name" value="AAA+_ATPase"/>
</dbReference>
<sequence length="428" mass="47864">MRRYGESETIFKNIDALSPRVDTYRPTELPERQDELDEIYSALRPVEMGGTPINLLIYGEPGQGKTVAVDLETTALENWANDTDITLTVVKVECKGLNKSYNALTHLIKQLREVRLGPGEDLPMGYQRKQLLEMALQEMERIGGTIIIIMDEIDALGNDDYILYELPRATMTDANLSVIGITNDLTYTDNLDSDARSSLGEDAVVFPPYDSTDLRSILSRRAVTALRDTDFSCNDCNSPKCPHNVEESFENLDSGVLGSEVIPLCAAFAAKETGDARRALKLIYRATRFADERGETTVTEAHVREAQEYLEMKAVATGVQTLPVQKIISLMTVTYNAVSGTEPGETAELYDRYKEYCDAVDAEPRSKRRFRDFLNDHEGGGYIRKKTGRGKGKQNAYWLDVDVELVLQTLSKSDERLGKIADSLRENS</sequence>
<dbReference type="HAMAP" id="MF_01407">
    <property type="entry name" value="ORC1_type_DNA_replic_protein"/>
    <property type="match status" value="1"/>
</dbReference>
<dbReference type="InterPro" id="IPR055237">
    <property type="entry name" value="Cdc6_lid"/>
</dbReference>
<dbReference type="Pfam" id="PF22703">
    <property type="entry name" value="Cdc6_lid"/>
    <property type="match status" value="1"/>
</dbReference>
<dbReference type="InterPro" id="IPR049945">
    <property type="entry name" value="AAA_22"/>
</dbReference>
<evidence type="ECO:0000259" key="6">
    <source>
        <dbReference type="SMART" id="SM00382"/>
    </source>
</evidence>
<dbReference type="Pfam" id="PF13401">
    <property type="entry name" value="AAA_22"/>
    <property type="match status" value="1"/>
</dbReference>
<proteinExistence type="inferred from homology"/>
<comment type="similarity">
    <text evidence="1 5">Belongs to the CDC6/cdc18 family.</text>
</comment>
<dbReference type="RefSeq" id="WP_123124859.1">
    <property type="nucleotide sequence ID" value="NZ_RJJC01000003.1"/>
</dbReference>
<dbReference type="InterPro" id="IPR050311">
    <property type="entry name" value="ORC1/CDC6"/>
</dbReference>